<proteinExistence type="predicted"/>
<sequence>MITLDSKVENHQDHFHTISKQLKKLGFVLGGGYGYDRGFFDKALDEDAKVHRYYLRIPAYATNGDLDAPKTRIELGKPFILKHEVLTGIDPNAEGGLATSLVNQFSTPIPTEDHPIADHWIRQSRSILNHVEQALLQ</sequence>
<evidence type="ECO:0000313" key="2">
    <source>
        <dbReference type="Proteomes" id="UP000184476"/>
    </source>
</evidence>
<organism evidence="1 2">
    <name type="scientific">Seinonella peptonophila</name>
    <dbReference type="NCBI Taxonomy" id="112248"/>
    <lineage>
        <taxon>Bacteria</taxon>
        <taxon>Bacillati</taxon>
        <taxon>Bacillota</taxon>
        <taxon>Bacilli</taxon>
        <taxon>Bacillales</taxon>
        <taxon>Thermoactinomycetaceae</taxon>
        <taxon>Seinonella</taxon>
    </lineage>
</organism>
<name>A0A1M4VRG5_9BACL</name>
<dbReference type="Gene3D" id="3.30.310.100">
    <property type="entry name" value="YugN-like"/>
    <property type="match status" value="1"/>
</dbReference>
<dbReference type="Proteomes" id="UP000184476">
    <property type="component" value="Unassembled WGS sequence"/>
</dbReference>
<dbReference type="RefSeq" id="WP_073154059.1">
    <property type="nucleotide sequence ID" value="NZ_FQVL01000002.1"/>
</dbReference>
<accession>A0A1M4VRG5</accession>
<dbReference type="AlphaFoldDB" id="A0A1M4VRG5"/>
<protein>
    <submittedName>
        <fullName evidence="1">YugN-like family protein</fullName>
    </submittedName>
</protein>
<dbReference type="InterPro" id="IPR036491">
    <property type="entry name" value="YugN-like_sf"/>
</dbReference>
<dbReference type="SUPFAM" id="SSF160755">
    <property type="entry name" value="YugN-like"/>
    <property type="match status" value="1"/>
</dbReference>
<dbReference type="Pfam" id="PF08868">
    <property type="entry name" value="YugN"/>
    <property type="match status" value="1"/>
</dbReference>
<gene>
    <name evidence="1" type="ORF">SAMN05444392_102498</name>
</gene>
<dbReference type="STRING" id="112248.SAMN05444392_102498"/>
<keyword evidence="2" id="KW-1185">Reference proteome</keyword>
<reference evidence="1 2" key="1">
    <citation type="submission" date="2016-11" db="EMBL/GenBank/DDBJ databases">
        <authorList>
            <person name="Jaros S."/>
            <person name="Januszkiewicz K."/>
            <person name="Wedrychowicz H."/>
        </authorList>
    </citation>
    <scope>NUCLEOTIDE SEQUENCE [LARGE SCALE GENOMIC DNA]</scope>
    <source>
        <strain evidence="1 2">DSM 44666</strain>
    </source>
</reference>
<dbReference type="EMBL" id="FQVL01000002">
    <property type="protein sequence ID" value="SHE71616.1"/>
    <property type="molecule type" value="Genomic_DNA"/>
</dbReference>
<dbReference type="InterPro" id="IPR014967">
    <property type="entry name" value="Uncharacterised_YugN-like"/>
</dbReference>
<evidence type="ECO:0000313" key="1">
    <source>
        <dbReference type="EMBL" id="SHE71616.1"/>
    </source>
</evidence>